<feature type="transmembrane region" description="Helical" evidence="8">
    <location>
        <begin position="46"/>
        <end position="68"/>
    </location>
</feature>
<feature type="transmembrane region" description="Helical" evidence="8">
    <location>
        <begin position="6"/>
        <end position="25"/>
    </location>
</feature>
<dbReference type="GO" id="GO:0046872">
    <property type="term" value="F:metal ion binding"/>
    <property type="evidence" value="ECO:0007669"/>
    <property type="project" value="UniProtKB-KW"/>
</dbReference>
<accession>A0A1I0D031</accession>
<feature type="transmembrane region" description="Helical" evidence="8">
    <location>
        <begin position="74"/>
        <end position="90"/>
    </location>
</feature>
<feature type="transmembrane region" description="Helical" evidence="8">
    <location>
        <begin position="125"/>
        <end position="145"/>
    </location>
</feature>
<evidence type="ECO:0000256" key="8">
    <source>
        <dbReference type="SAM" id="Phobius"/>
    </source>
</evidence>
<feature type="binding site" evidence="7">
    <location>
        <position position="212"/>
    </location>
    <ligand>
        <name>Mg(2+)</name>
        <dbReference type="ChEBI" id="CHEBI:18420"/>
    </ligand>
</feature>
<keyword evidence="10" id="KW-1185">Reference proteome</keyword>
<feature type="transmembrane region" description="Helical" evidence="8">
    <location>
        <begin position="279"/>
        <end position="309"/>
    </location>
</feature>
<evidence type="ECO:0000256" key="5">
    <source>
        <dbReference type="ARBA" id="ARBA00022989"/>
    </source>
</evidence>
<dbReference type="STRING" id="237682.SAMN05421676_103356"/>
<feature type="transmembrane region" description="Helical" evidence="8">
    <location>
        <begin position="315"/>
        <end position="338"/>
    </location>
</feature>
<dbReference type="GO" id="GO:0071555">
    <property type="term" value="P:cell wall organization"/>
    <property type="evidence" value="ECO:0007669"/>
    <property type="project" value="TreeGrafter"/>
</dbReference>
<evidence type="ECO:0000256" key="7">
    <source>
        <dbReference type="PIRSR" id="PIRSR600715-1"/>
    </source>
</evidence>
<proteinExistence type="predicted"/>
<dbReference type="PANTHER" id="PTHR22926:SF3">
    <property type="entry name" value="UNDECAPRENYL-PHOSPHATE ALPHA-N-ACETYLGLUCOSAMINYL 1-PHOSPHATE TRANSFERASE"/>
    <property type="match status" value="1"/>
</dbReference>
<dbReference type="OrthoDB" id="9783652at2"/>
<keyword evidence="7" id="KW-0479">Metal-binding</keyword>
<sequence>MFNVTELIIAFFISLISSLLLAYPVKKMALKMGAMDVPNNRKIHTIVTPRLGGLSIYIGTVLGIFYLFPNHPQISAIALGSLIVVITGMIDDKYQIRPIIKLSGQLLAAVILITSGIIIEKVTLPVFGIIELGYFSIPLTILWIIGITNAINLIDGLDGLAAGVSTIAISSILVMAIIDYRVIVVYICVALIGSNLGFLFHNFHPAKIYMGDTGSLFLGYSVAVISMLGLFKNIALFSFVIPIIVLGVPILDTLFAIVRRMVNKEPIMMPDKKHIHYQLLAAGFSHRTTVLILYGFSVIFGVLAILFSLASNLTVSYLAMLVLLILIHVFAENVGLVGRGKKPLTNLMWKLIKKEKLDHKEQNVQQKP</sequence>
<reference evidence="10" key="1">
    <citation type="submission" date="2016-10" db="EMBL/GenBank/DDBJ databases">
        <authorList>
            <person name="Varghese N."/>
            <person name="Submissions S."/>
        </authorList>
    </citation>
    <scope>NUCLEOTIDE SEQUENCE [LARGE SCALE GENOMIC DNA]</scope>
    <source>
        <strain evidence="10">CGMCC 1.3566</strain>
    </source>
</reference>
<feature type="transmembrane region" description="Helical" evidence="8">
    <location>
        <begin position="183"/>
        <end position="201"/>
    </location>
</feature>
<evidence type="ECO:0000256" key="4">
    <source>
        <dbReference type="ARBA" id="ARBA00022692"/>
    </source>
</evidence>
<name>A0A1I0D031_9BACI</name>
<dbReference type="InterPro" id="IPR000715">
    <property type="entry name" value="Glycosyl_transferase_4"/>
</dbReference>
<dbReference type="PANTHER" id="PTHR22926">
    <property type="entry name" value="PHOSPHO-N-ACETYLMURAMOYL-PENTAPEPTIDE-TRANSFERASE"/>
    <property type="match status" value="1"/>
</dbReference>
<feature type="transmembrane region" description="Helical" evidence="8">
    <location>
        <begin position="102"/>
        <end position="119"/>
    </location>
</feature>
<dbReference type="Proteomes" id="UP000199095">
    <property type="component" value="Unassembled WGS sequence"/>
</dbReference>
<dbReference type="CDD" id="cd06853">
    <property type="entry name" value="GT_WecA_like"/>
    <property type="match status" value="1"/>
</dbReference>
<keyword evidence="3 9" id="KW-0808">Transferase</keyword>
<organism evidence="9 10">
    <name type="scientific">Salinibacillus kushneri</name>
    <dbReference type="NCBI Taxonomy" id="237682"/>
    <lineage>
        <taxon>Bacteria</taxon>
        <taxon>Bacillati</taxon>
        <taxon>Bacillota</taxon>
        <taxon>Bacilli</taxon>
        <taxon>Bacillales</taxon>
        <taxon>Bacillaceae</taxon>
        <taxon>Salinibacillus</taxon>
    </lineage>
</organism>
<dbReference type="AlphaFoldDB" id="A0A1I0D031"/>
<dbReference type="EMBL" id="FOHJ01000003">
    <property type="protein sequence ID" value="SET25510.1"/>
    <property type="molecule type" value="Genomic_DNA"/>
</dbReference>
<feature type="transmembrane region" description="Helical" evidence="8">
    <location>
        <begin position="213"/>
        <end position="231"/>
    </location>
</feature>
<evidence type="ECO:0000256" key="2">
    <source>
        <dbReference type="ARBA" id="ARBA00022475"/>
    </source>
</evidence>
<dbReference type="Pfam" id="PF00953">
    <property type="entry name" value="Glycos_transf_4"/>
    <property type="match status" value="1"/>
</dbReference>
<keyword evidence="4 8" id="KW-0812">Transmembrane</keyword>
<keyword evidence="6 8" id="KW-0472">Membrane</keyword>
<evidence type="ECO:0000313" key="10">
    <source>
        <dbReference type="Proteomes" id="UP000199095"/>
    </source>
</evidence>
<dbReference type="RefSeq" id="WP_093133158.1">
    <property type="nucleotide sequence ID" value="NZ_FOHJ01000003.1"/>
</dbReference>
<dbReference type="InterPro" id="IPR018480">
    <property type="entry name" value="PNAcMuramoyl-5peptid_Trfase_CS"/>
</dbReference>
<keyword evidence="5 8" id="KW-1133">Transmembrane helix</keyword>
<feature type="transmembrane region" description="Helical" evidence="8">
    <location>
        <begin position="157"/>
        <end position="177"/>
    </location>
</feature>
<evidence type="ECO:0000256" key="6">
    <source>
        <dbReference type="ARBA" id="ARBA00023136"/>
    </source>
</evidence>
<dbReference type="PROSITE" id="PS01348">
    <property type="entry name" value="MRAY_2"/>
    <property type="match status" value="1"/>
</dbReference>
<gene>
    <name evidence="9" type="ORF">SAMN05421676_103356</name>
</gene>
<protein>
    <submittedName>
        <fullName evidence="9">UDP-GlcNAc:undecaprenyl-phosphate GlcNAc-1-phosphate transferase</fullName>
    </submittedName>
</protein>
<dbReference type="GO" id="GO:0044038">
    <property type="term" value="P:cell wall macromolecule biosynthetic process"/>
    <property type="evidence" value="ECO:0007669"/>
    <property type="project" value="TreeGrafter"/>
</dbReference>
<comment type="cofactor">
    <cofactor evidence="7">
        <name>Mg(2+)</name>
        <dbReference type="ChEBI" id="CHEBI:18420"/>
    </cofactor>
</comment>
<dbReference type="GO" id="GO:0016780">
    <property type="term" value="F:phosphotransferase activity, for other substituted phosphate groups"/>
    <property type="evidence" value="ECO:0007669"/>
    <property type="project" value="InterPro"/>
</dbReference>
<feature type="transmembrane region" description="Helical" evidence="8">
    <location>
        <begin position="237"/>
        <end position="258"/>
    </location>
</feature>
<dbReference type="GO" id="GO:0005886">
    <property type="term" value="C:plasma membrane"/>
    <property type="evidence" value="ECO:0007669"/>
    <property type="project" value="UniProtKB-SubCell"/>
</dbReference>
<comment type="subcellular location">
    <subcellularLocation>
        <location evidence="1">Cell membrane</location>
        <topology evidence="1">Multi-pass membrane protein</topology>
    </subcellularLocation>
</comment>
<feature type="binding site" evidence="7">
    <location>
        <position position="152"/>
    </location>
    <ligand>
        <name>Mg(2+)</name>
        <dbReference type="ChEBI" id="CHEBI:18420"/>
    </ligand>
</feature>
<evidence type="ECO:0000256" key="3">
    <source>
        <dbReference type="ARBA" id="ARBA00022679"/>
    </source>
</evidence>
<keyword evidence="7" id="KW-0460">Magnesium</keyword>
<keyword evidence="2" id="KW-1003">Cell membrane</keyword>
<evidence type="ECO:0000313" key="9">
    <source>
        <dbReference type="EMBL" id="SET25510.1"/>
    </source>
</evidence>
<evidence type="ECO:0000256" key="1">
    <source>
        <dbReference type="ARBA" id="ARBA00004651"/>
    </source>
</evidence>
<dbReference type="GO" id="GO:0009103">
    <property type="term" value="P:lipopolysaccharide biosynthetic process"/>
    <property type="evidence" value="ECO:0007669"/>
    <property type="project" value="TreeGrafter"/>
</dbReference>